<protein>
    <submittedName>
        <fullName evidence="2">Uncharacterized protein</fullName>
    </submittedName>
</protein>
<keyword evidence="3" id="KW-1185">Reference proteome</keyword>
<organism evidence="2 3">
    <name type="scientific">Dietzia lutea</name>
    <dbReference type="NCBI Taxonomy" id="546160"/>
    <lineage>
        <taxon>Bacteria</taxon>
        <taxon>Bacillati</taxon>
        <taxon>Actinomycetota</taxon>
        <taxon>Actinomycetes</taxon>
        <taxon>Mycobacteriales</taxon>
        <taxon>Dietziaceae</taxon>
        <taxon>Dietzia</taxon>
    </lineage>
</organism>
<dbReference type="KEGG" id="dlu:A6035_01895"/>
<dbReference type="EMBL" id="CP015449">
    <property type="protein sequence ID" value="AWH91126.1"/>
    <property type="molecule type" value="Genomic_DNA"/>
</dbReference>
<reference evidence="2 3" key="1">
    <citation type="submission" date="2016-04" db="EMBL/GenBank/DDBJ databases">
        <title>Complete genome sequence of Dietzia lutea YIM 80766T, a strain isolated from desert soil in Egypt.</title>
        <authorList>
            <person name="Zhao J."/>
            <person name="Hu B."/>
            <person name="Geng S."/>
            <person name="Nie Y."/>
            <person name="Tang Y."/>
        </authorList>
    </citation>
    <scope>NUCLEOTIDE SEQUENCE [LARGE SCALE GENOMIC DNA]</scope>
    <source>
        <strain evidence="2 3">YIM 80766</strain>
    </source>
</reference>
<accession>A0A2S1R4A8</accession>
<dbReference type="RefSeq" id="WP_063972292.1">
    <property type="nucleotide sequence ID" value="NZ_CP015449.1"/>
</dbReference>
<dbReference type="AlphaFoldDB" id="A0A2S1R4A8"/>
<evidence type="ECO:0000313" key="2">
    <source>
        <dbReference type="EMBL" id="AWH91126.1"/>
    </source>
</evidence>
<feature type="compositionally biased region" description="Polar residues" evidence="1">
    <location>
        <begin position="1"/>
        <end position="20"/>
    </location>
</feature>
<sequence length="60" mass="6348">MSQYRSPAMNNAPTAFSYTPTGRAIPPSSPLRTPNRRPASPSYTPTGRVVLSTPATRGSA</sequence>
<gene>
    <name evidence="2" type="ORF">A6035_01895</name>
</gene>
<dbReference type="OrthoDB" id="4774457at2"/>
<feature type="region of interest" description="Disordered" evidence="1">
    <location>
        <begin position="1"/>
        <end position="60"/>
    </location>
</feature>
<dbReference type="Proteomes" id="UP000244928">
    <property type="component" value="Chromosome"/>
</dbReference>
<evidence type="ECO:0000256" key="1">
    <source>
        <dbReference type="SAM" id="MobiDB-lite"/>
    </source>
</evidence>
<evidence type="ECO:0000313" key="3">
    <source>
        <dbReference type="Proteomes" id="UP000244928"/>
    </source>
</evidence>
<name>A0A2S1R4A8_9ACTN</name>
<proteinExistence type="predicted"/>